<evidence type="ECO:0000313" key="1">
    <source>
        <dbReference type="EMBL" id="BBY64745.1"/>
    </source>
</evidence>
<accession>A0A7I7T8U7</accession>
<keyword evidence="2" id="KW-1185">Reference proteome</keyword>
<dbReference type="KEGG" id="mhev:MHEL_29880"/>
<dbReference type="InterPro" id="IPR029045">
    <property type="entry name" value="ClpP/crotonase-like_dom_sf"/>
</dbReference>
<dbReference type="Gene3D" id="3.30.300.220">
    <property type="match status" value="1"/>
</dbReference>
<dbReference type="AlphaFoldDB" id="A0A7I7T8U7"/>
<gene>
    <name evidence="1" type="ORF">MHEL_29880</name>
</gene>
<evidence type="ECO:0008006" key="3">
    <source>
        <dbReference type="Google" id="ProtNLM"/>
    </source>
</evidence>
<dbReference type="Proteomes" id="UP000467148">
    <property type="component" value="Chromosome"/>
</dbReference>
<name>A0A7I7T8U7_9MYCO</name>
<organism evidence="1 2">
    <name type="scientific">Mycolicibacterium helvum</name>
    <dbReference type="NCBI Taxonomy" id="1534349"/>
    <lineage>
        <taxon>Bacteria</taxon>
        <taxon>Bacillati</taxon>
        <taxon>Actinomycetota</taxon>
        <taxon>Actinomycetes</taxon>
        <taxon>Mycobacteriales</taxon>
        <taxon>Mycobacteriaceae</taxon>
        <taxon>Mycolicibacterium</taxon>
    </lineage>
</organism>
<protein>
    <recommendedName>
        <fullName evidence="3">Enoyl-CoA hydratase</fullName>
    </recommendedName>
</protein>
<proteinExistence type="predicted"/>
<dbReference type="SUPFAM" id="SSF52096">
    <property type="entry name" value="ClpP/crotonase"/>
    <property type="match status" value="1"/>
</dbReference>
<reference evidence="1 2" key="1">
    <citation type="journal article" date="2019" name="Emerg. Microbes Infect.">
        <title>Comprehensive subspecies identification of 175 nontuberculous mycobacteria species based on 7547 genomic profiles.</title>
        <authorList>
            <person name="Matsumoto Y."/>
            <person name="Kinjo T."/>
            <person name="Motooka D."/>
            <person name="Nabeya D."/>
            <person name="Jung N."/>
            <person name="Uechi K."/>
            <person name="Horii T."/>
            <person name="Iida T."/>
            <person name="Fujita J."/>
            <person name="Nakamura S."/>
        </authorList>
    </citation>
    <scope>NUCLEOTIDE SEQUENCE [LARGE SCALE GENOMIC DNA]</scope>
    <source>
        <strain evidence="1 2">JCM 30396</strain>
    </source>
</reference>
<sequence>MPDAVLRERQGRILVITINHPEAHYAVNRAVGQGLAFAFAKKRAPNWIGT</sequence>
<dbReference type="EMBL" id="AP022596">
    <property type="protein sequence ID" value="BBY64745.1"/>
    <property type="molecule type" value="Genomic_DNA"/>
</dbReference>
<evidence type="ECO:0000313" key="2">
    <source>
        <dbReference type="Proteomes" id="UP000467148"/>
    </source>
</evidence>